<dbReference type="OrthoDB" id="4485191at2"/>
<reference evidence="1 2" key="1">
    <citation type="submission" date="2017-04" db="EMBL/GenBank/DDBJ databases">
        <authorList>
            <person name="Afonso C.L."/>
            <person name="Miller P.J."/>
            <person name="Scott M.A."/>
            <person name="Spackman E."/>
            <person name="Goraichik I."/>
            <person name="Dimitrov K.M."/>
            <person name="Suarez D.L."/>
            <person name="Swayne D.E."/>
        </authorList>
    </citation>
    <scope>NUCLEOTIDE SEQUENCE [LARGE SCALE GENOMIC DNA]</scope>
    <source>
        <strain evidence="1 2">CGMCC 1.12511</strain>
    </source>
</reference>
<dbReference type="AlphaFoldDB" id="A0A1W1YRV8"/>
<sequence>MPATNPTKRTDNDAQTIEALLTHLQRIEYIVDAAVIDDPEDPNQQVSVVELLERFERTSNRGRRKQGATVRLFLILMLLCCRFHTKTLQIRAMHQLAVGNLPRDLQWRLGIITLDGQGKARMLSEKQLNTIAQNLNANLDPQSADSEEAREYRRRNLAAIRDALITATHVVPRQGTSYAVDETGVWSWSLSQRKPTYKAEAEIIDEDEADLATTTDCEGHDQDQESAFVASDERCSNVRREAKQCNFAAWGSKTHKNGGSSSFYGYGLHALVRVPDVIKRGGKAIADPHLEPLLVEQIALTPASTDIVDPTLDMIHRTLGRGLVIGDLIGDRHYSYKKYERWALPLAKLGIRQVLDMRARDHGPKDYKGAVILDGTPHCPMTPQGLRGLERPGLTASREEIDAYEQLITEREQYAMRRKKTAQQDRDGKTRWLCPAAAGKIGCSILPGSVAAAREAGIPVVRPPADHESVFCEPKPPVVQIPAHVIMKYQQAEYYGSRPWLISFNRRTYVESIFGNLKNLSTRSIKRGFTRFIGEPLMTLALVAQVVDYNLKELEDWHARASAEPREYAAATAYSSHPLHTARTEHTFGFQMLTHEQQIQLDQQHGAPVAA</sequence>
<name>A0A1W1YRV8_9MICO</name>
<dbReference type="RefSeq" id="WP_084449844.1">
    <property type="nucleotide sequence ID" value="NZ_FWXN01000002.1"/>
</dbReference>
<dbReference type="Proteomes" id="UP000192634">
    <property type="component" value="Unassembled WGS sequence"/>
</dbReference>
<evidence type="ECO:0000313" key="2">
    <source>
        <dbReference type="Proteomes" id="UP000192634"/>
    </source>
</evidence>
<evidence type="ECO:0000313" key="1">
    <source>
        <dbReference type="EMBL" id="SMC38927.1"/>
    </source>
</evidence>
<dbReference type="EMBL" id="FWXN01000002">
    <property type="protein sequence ID" value="SMC38927.1"/>
    <property type="molecule type" value="Genomic_DNA"/>
</dbReference>
<evidence type="ECO:0008006" key="3">
    <source>
        <dbReference type="Google" id="ProtNLM"/>
    </source>
</evidence>
<organism evidence="1 2">
    <name type="scientific">Janibacter indicus</name>
    <dbReference type="NCBI Taxonomy" id="857417"/>
    <lineage>
        <taxon>Bacteria</taxon>
        <taxon>Bacillati</taxon>
        <taxon>Actinomycetota</taxon>
        <taxon>Actinomycetes</taxon>
        <taxon>Micrococcales</taxon>
        <taxon>Intrasporangiaceae</taxon>
        <taxon>Janibacter</taxon>
    </lineage>
</organism>
<accession>A0A1W1YRV8</accession>
<proteinExistence type="predicted"/>
<protein>
    <recommendedName>
        <fullName evidence="3">Transposase DDE domain-containing protein</fullName>
    </recommendedName>
</protein>
<gene>
    <name evidence="1" type="ORF">SAMN06296429_102314</name>
</gene>